<dbReference type="Pfam" id="PF14712">
    <property type="entry name" value="Snapin_Pallidin"/>
    <property type="match status" value="1"/>
</dbReference>
<protein>
    <recommendedName>
        <fullName evidence="4">Biogenesis of lysosome-related organelles complex 1 subunit 6</fullName>
    </recommendedName>
</protein>
<organism evidence="2 3">
    <name type="scientific">Candidula unifasciata</name>
    <dbReference type="NCBI Taxonomy" id="100452"/>
    <lineage>
        <taxon>Eukaryota</taxon>
        <taxon>Metazoa</taxon>
        <taxon>Spiralia</taxon>
        <taxon>Lophotrochozoa</taxon>
        <taxon>Mollusca</taxon>
        <taxon>Gastropoda</taxon>
        <taxon>Heterobranchia</taxon>
        <taxon>Euthyneura</taxon>
        <taxon>Panpulmonata</taxon>
        <taxon>Eupulmonata</taxon>
        <taxon>Stylommatophora</taxon>
        <taxon>Helicina</taxon>
        <taxon>Helicoidea</taxon>
        <taxon>Geomitridae</taxon>
        <taxon>Candidula</taxon>
    </lineage>
</organism>
<reference evidence="2" key="1">
    <citation type="submission" date="2021-04" db="EMBL/GenBank/DDBJ databases">
        <authorList>
            <consortium name="Molecular Ecology Group"/>
        </authorList>
    </citation>
    <scope>NUCLEOTIDE SEQUENCE</scope>
</reference>
<gene>
    <name evidence="2" type="ORF">CUNI_LOCUS5406</name>
</gene>
<feature type="non-terminal residue" evidence="2">
    <location>
        <position position="98"/>
    </location>
</feature>
<name>A0A8S3YUD4_9EUPU</name>
<proteinExistence type="predicted"/>
<dbReference type="InterPro" id="IPR028119">
    <property type="entry name" value="Snapin/Pallidin/Snn1"/>
</dbReference>
<sequence>SSQSVLIETVQQEISKFTDCQAITDLKDTMTKARLYHSKLLRLRKEMTDLHEKSKRLKKRALKLQQQKQKEELTRAHNLEKELEKERMLTARVASNHD</sequence>
<dbReference type="AlphaFoldDB" id="A0A8S3YUD4"/>
<evidence type="ECO:0000256" key="1">
    <source>
        <dbReference type="SAM" id="MobiDB-lite"/>
    </source>
</evidence>
<dbReference type="GO" id="GO:0030133">
    <property type="term" value="C:transport vesicle"/>
    <property type="evidence" value="ECO:0007669"/>
    <property type="project" value="TreeGrafter"/>
</dbReference>
<feature type="compositionally biased region" description="Basic and acidic residues" evidence="1">
    <location>
        <begin position="68"/>
        <end position="98"/>
    </location>
</feature>
<evidence type="ECO:0000313" key="3">
    <source>
        <dbReference type="Proteomes" id="UP000678393"/>
    </source>
</evidence>
<evidence type="ECO:0000313" key="2">
    <source>
        <dbReference type="EMBL" id="CAG5119848.1"/>
    </source>
</evidence>
<evidence type="ECO:0008006" key="4">
    <source>
        <dbReference type="Google" id="ProtNLM"/>
    </source>
</evidence>
<dbReference type="Proteomes" id="UP000678393">
    <property type="component" value="Unassembled WGS sequence"/>
</dbReference>
<accession>A0A8S3YUD4</accession>
<feature type="region of interest" description="Disordered" evidence="1">
    <location>
        <begin position="65"/>
        <end position="98"/>
    </location>
</feature>
<dbReference type="OrthoDB" id="19659at2759"/>
<dbReference type="GO" id="GO:0031083">
    <property type="term" value="C:BLOC-1 complex"/>
    <property type="evidence" value="ECO:0007669"/>
    <property type="project" value="TreeGrafter"/>
</dbReference>
<dbReference type="PANTHER" id="PTHR31328">
    <property type="entry name" value="BIOGENESIS OF LYSOSOME-RELATED ORGANELLES COMPLEX 1 SUBUNIT 6"/>
    <property type="match status" value="1"/>
</dbReference>
<comment type="caution">
    <text evidence="2">The sequence shown here is derived from an EMBL/GenBank/DDBJ whole genome shotgun (WGS) entry which is preliminary data.</text>
</comment>
<dbReference type="PANTHER" id="PTHR31328:SF2">
    <property type="entry name" value="BIOGENESIS OF LYSOSOME-RELATED ORGANELLES COMPLEX 1 SUBUNIT 6"/>
    <property type="match status" value="1"/>
</dbReference>
<dbReference type="EMBL" id="CAJHNH020000782">
    <property type="protein sequence ID" value="CAG5119848.1"/>
    <property type="molecule type" value="Genomic_DNA"/>
</dbReference>
<keyword evidence="3" id="KW-1185">Reference proteome</keyword>